<gene>
    <name evidence="2" type="ORF">PVAP13_9KG508700</name>
</gene>
<dbReference type="Proteomes" id="UP000823388">
    <property type="component" value="Chromosome 9K"/>
</dbReference>
<dbReference type="AlphaFoldDB" id="A0A8T0NXN2"/>
<dbReference type="InterPro" id="IPR042277">
    <property type="entry name" value="IST1-like"/>
</dbReference>
<comment type="caution">
    <text evidence="2">The sequence shown here is derived from an EMBL/GenBank/DDBJ whole genome shotgun (WGS) entry which is preliminary data.</text>
</comment>
<evidence type="ECO:0000313" key="2">
    <source>
        <dbReference type="EMBL" id="KAG2553235.1"/>
    </source>
</evidence>
<dbReference type="EMBL" id="CM029053">
    <property type="protein sequence ID" value="KAG2553235.1"/>
    <property type="molecule type" value="Genomic_DNA"/>
</dbReference>
<reference evidence="2" key="1">
    <citation type="submission" date="2020-05" db="EMBL/GenBank/DDBJ databases">
        <title>WGS assembly of Panicum virgatum.</title>
        <authorList>
            <person name="Lovell J.T."/>
            <person name="Jenkins J."/>
            <person name="Shu S."/>
            <person name="Juenger T.E."/>
            <person name="Schmutz J."/>
        </authorList>
    </citation>
    <scope>NUCLEOTIDE SEQUENCE</scope>
    <source>
        <strain evidence="2">AP13</strain>
    </source>
</reference>
<sequence length="199" mass="22179">MGFFHRKTSKQTSKVKKLLQLALSRLAISRRPLLARKSISRGDVGQLLALGHLHRALLRAEQAIEEDSMLQAFDIIELNCKCLIEHAAKLDKPQECSEDIREAAAGIMFAARWCGDLPELLLARIILEDKFGSDFAAAAKEGTGIVDPMLVWKLSGDRTNMELKKKVTKEIATENNILVDFLELQEAVKQDGNRNGSHC</sequence>
<accession>A0A8T0NXN2</accession>
<comment type="similarity">
    <text evidence="1">Belongs to the IST1 family.</text>
</comment>
<name>A0A8T0NXN2_PANVG</name>
<proteinExistence type="inferred from homology"/>
<evidence type="ECO:0000256" key="1">
    <source>
        <dbReference type="ARBA" id="ARBA00005536"/>
    </source>
</evidence>
<evidence type="ECO:0000313" key="3">
    <source>
        <dbReference type="Proteomes" id="UP000823388"/>
    </source>
</evidence>
<dbReference type="Pfam" id="PF03398">
    <property type="entry name" value="Ist1"/>
    <property type="match status" value="1"/>
</dbReference>
<dbReference type="Gene3D" id="1.20.1260.60">
    <property type="entry name" value="Vacuolar protein sorting-associated protein Ist1"/>
    <property type="match status" value="1"/>
</dbReference>
<evidence type="ECO:0008006" key="4">
    <source>
        <dbReference type="Google" id="ProtNLM"/>
    </source>
</evidence>
<protein>
    <recommendedName>
        <fullName evidence="4">Regulator of Vps4 activity in the MVB pathway protein</fullName>
    </recommendedName>
</protein>
<dbReference type="PANTHER" id="PTHR12161">
    <property type="entry name" value="IST1 FAMILY MEMBER"/>
    <property type="match status" value="1"/>
</dbReference>
<organism evidence="2 3">
    <name type="scientific">Panicum virgatum</name>
    <name type="common">Blackwell switchgrass</name>
    <dbReference type="NCBI Taxonomy" id="38727"/>
    <lineage>
        <taxon>Eukaryota</taxon>
        <taxon>Viridiplantae</taxon>
        <taxon>Streptophyta</taxon>
        <taxon>Embryophyta</taxon>
        <taxon>Tracheophyta</taxon>
        <taxon>Spermatophyta</taxon>
        <taxon>Magnoliopsida</taxon>
        <taxon>Liliopsida</taxon>
        <taxon>Poales</taxon>
        <taxon>Poaceae</taxon>
        <taxon>PACMAD clade</taxon>
        <taxon>Panicoideae</taxon>
        <taxon>Panicodae</taxon>
        <taxon>Paniceae</taxon>
        <taxon>Panicinae</taxon>
        <taxon>Panicum</taxon>
        <taxon>Panicum sect. Hiantes</taxon>
    </lineage>
</organism>
<keyword evidence="3" id="KW-1185">Reference proteome</keyword>
<dbReference type="OrthoDB" id="29853at2759"/>
<dbReference type="PANTHER" id="PTHR12161:SF71">
    <property type="entry name" value="REGULATOR OF VPS4 ACTIVITY IN THE MVB PATHWAY PROTEIN"/>
    <property type="match status" value="1"/>
</dbReference>
<dbReference type="GO" id="GO:0015031">
    <property type="term" value="P:protein transport"/>
    <property type="evidence" value="ECO:0007669"/>
    <property type="project" value="InterPro"/>
</dbReference>
<dbReference type="FunFam" id="1.20.1260.60:FF:000002">
    <property type="entry name" value="Vacuolar protein sorting-associated protein IST1"/>
    <property type="match status" value="1"/>
</dbReference>
<dbReference type="InterPro" id="IPR005061">
    <property type="entry name" value="Ist1"/>
</dbReference>